<dbReference type="OrthoDB" id="6774548at2759"/>
<evidence type="ECO:0000313" key="3">
    <source>
        <dbReference type="Proteomes" id="UP000479000"/>
    </source>
</evidence>
<dbReference type="AlphaFoldDB" id="A0A6H5H4H5"/>
<evidence type="ECO:0000256" key="1">
    <source>
        <dbReference type="SAM" id="MobiDB-lite"/>
    </source>
</evidence>
<accession>A0A6H5H4H5</accession>
<proteinExistence type="predicted"/>
<name>A0A6H5H4H5_9HEMI</name>
<dbReference type="EMBL" id="CADCXU010023030">
    <property type="protein sequence ID" value="CAB0010418.1"/>
    <property type="molecule type" value="Genomic_DNA"/>
</dbReference>
<evidence type="ECO:0000313" key="2">
    <source>
        <dbReference type="EMBL" id="CAB0010418.1"/>
    </source>
</evidence>
<dbReference type="Proteomes" id="UP000479000">
    <property type="component" value="Unassembled WGS sequence"/>
</dbReference>
<feature type="compositionally biased region" description="Low complexity" evidence="1">
    <location>
        <begin position="176"/>
        <end position="248"/>
    </location>
</feature>
<organism evidence="2 3">
    <name type="scientific">Nesidiocoris tenuis</name>
    <dbReference type="NCBI Taxonomy" id="355587"/>
    <lineage>
        <taxon>Eukaryota</taxon>
        <taxon>Metazoa</taxon>
        <taxon>Ecdysozoa</taxon>
        <taxon>Arthropoda</taxon>
        <taxon>Hexapoda</taxon>
        <taxon>Insecta</taxon>
        <taxon>Pterygota</taxon>
        <taxon>Neoptera</taxon>
        <taxon>Paraneoptera</taxon>
        <taxon>Hemiptera</taxon>
        <taxon>Heteroptera</taxon>
        <taxon>Panheteroptera</taxon>
        <taxon>Cimicomorpha</taxon>
        <taxon>Miridae</taxon>
        <taxon>Dicyphina</taxon>
        <taxon>Nesidiocoris</taxon>
    </lineage>
</organism>
<feature type="compositionally biased region" description="Basic and acidic residues" evidence="1">
    <location>
        <begin position="327"/>
        <end position="338"/>
    </location>
</feature>
<feature type="compositionally biased region" description="Polar residues" evidence="1">
    <location>
        <begin position="252"/>
        <end position="279"/>
    </location>
</feature>
<feature type="non-terminal residue" evidence="2">
    <location>
        <position position="1"/>
    </location>
</feature>
<keyword evidence="3" id="KW-1185">Reference proteome</keyword>
<feature type="region of interest" description="Disordered" evidence="1">
    <location>
        <begin position="325"/>
        <end position="368"/>
    </location>
</feature>
<feature type="compositionally biased region" description="Polar residues" evidence="1">
    <location>
        <begin position="151"/>
        <end position="169"/>
    </location>
</feature>
<feature type="compositionally biased region" description="Low complexity" evidence="1">
    <location>
        <begin position="132"/>
        <end position="150"/>
    </location>
</feature>
<sequence length="813" mass="88443">AILDDVEPYRTASGYILQYWTKSKKLACEGSVTHFVPRKSHERSKPSPILELQVRTFKTRTMEGFRVNVTSFLLILALVTNLSKCYVTIQTDSSGKVDVEFQNLEDSAGPKYGSGSVSSGCSGGSCYSSSSSSDSGSSSSSSSGSTHSGSVQNYSTVSEDGTTQVNISVESEWDNATQATPTSTSGSAATTKMTSATTTTESVPTTATTKASTHPTTDSTSASSTRVTTISTSTTSTDTDTSTTTDEVTTVKKGTNGFSTTSTPTQIFNTTEPSKQNGTVPDLSPELKATQTGGRMVVKAELIRARPPPGEAYFYFGTDFGGGDYGSDSKYKPPDGEWRPQPQGRPPPLVKPRHTLGAPAVKGDQSDVQQVSSGCVRSNNTLIFRLTSVDFLGKLQRLPTAGQTRASTPRQFGFAVQLLSSGFALTTFGRLLFLFLRTKAPRSQSPIAPQFCVDDSDSSAIYGYCAPEKVRTDNPVVPNLPSKIDFLRFQEAISLSDSVGSVDDSVMAAGISSRRKRSRGRRRRVGNEWKLILRAGAHFRLTINRTITFGEIRKRKLIHKIVALFTKRSCSSPAFKWPAHRPGCAVNKPPAVFEGSSLSMNALSKFSTHSQVFTNTAFISSHRKENEFHGPLGQLALPASIHVYVVSSRTPQRIPCSFGGKLTLEMDTLGGRRRGATNHTAEDQALDQIAKECVIMVVVTPPKCSKCNQIVSNIYVSMYGSIVCYLRTTGLISAVQYLYLPISQRYISPVVSEYSIRMRSLSDRVTKVYSSGFHLRRKVDEFRTKFSLINQSSRLTSSVAVQLFRFEDIQPPH</sequence>
<protein>
    <submittedName>
        <fullName evidence="2">Uncharacterized protein</fullName>
    </submittedName>
</protein>
<gene>
    <name evidence="2" type="ORF">NTEN_LOCUS15462</name>
</gene>
<feature type="region of interest" description="Disordered" evidence="1">
    <location>
        <begin position="132"/>
        <end position="292"/>
    </location>
</feature>
<reference evidence="2 3" key="1">
    <citation type="submission" date="2020-02" db="EMBL/GenBank/DDBJ databases">
        <authorList>
            <person name="Ferguson B K."/>
        </authorList>
    </citation>
    <scope>NUCLEOTIDE SEQUENCE [LARGE SCALE GENOMIC DNA]</scope>
</reference>